<dbReference type="InterPro" id="IPR035396">
    <property type="entry name" value="Bac_rhamnosid6H"/>
</dbReference>
<dbReference type="KEGG" id="apuu:APUU_12315S"/>
<dbReference type="AlphaFoldDB" id="A0A7R7XDL8"/>
<evidence type="ECO:0000313" key="3">
    <source>
        <dbReference type="Proteomes" id="UP000654913"/>
    </source>
</evidence>
<dbReference type="Gene3D" id="2.60.420.10">
    <property type="entry name" value="Maltose phosphorylase, domain 3"/>
    <property type="match status" value="1"/>
</dbReference>
<dbReference type="Gene3D" id="1.50.10.10">
    <property type="match status" value="1"/>
</dbReference>
<reference evidence="2" key="1">
    <citation type="submission" date="2021-01" db="EMBL/GenBank/DDBJ databases">
        <authorList>
            <consortium name="Aspergillus puulaauensis MK2 genome sequencing consortium"/>
            <person name="Kazuki M."/>
            <person name="Futagami T."/>
        </authorList>
    </citation>
    <scope>NUCLEOTIDE SEQUENCE</scope>
    <source>
        <strain evidence="2">MK2</strain>
    </source>
</reference>
<dbReference type="EMBL" id="AP024443">
    <property type="protein sequence ID" value="BCS19487.1"/>
    <property type="molecule type" value="Genomic_DNA"/>
</dbReference>
<gene>
    <name evidence="2" type="ORF">APUU_12315S</name>
</gene>
<dbReference type="PANTHER" id="PTHR34987">
    <property type="entry name" value="C, PUTATIVE (AFU_ORTHOLOGUE AFUA_3G02880)-RELATED"/>
    <property type="match status" value="1"/>
</dbReference>
<keyword evidence="3" id="KW-1185">Reference proteome</keyword>
<proteinExistence type="predicted"/>
<dbReference type="PANTHER" id="PTHR34987:SF2">
    <property type="entry name" value="B, PUTATIVE (AFU_ORTHOLOGUE AFUA_7G05040)-RELATED"/>
    <property type="match status" value="1"/>
</dbReference>
<dbReference type="Pfam" id="PF17389">
    <property type="entry name" value="Bac_rhamnosid6H"/>
    <property type="match status" value="1"/>
</dbReference>
<dbReference type="SUPFAM" id="SSF48208">
    <property type="entry name" value="Six-hairpin glycosidases"/>
    <property type="match status" value="1"/>
</dbReference>
<name>A0A7R7XDL8_9EURO</name>
<sequence length="796" mass="90365">MVKVTADEQKTINELQDSWVWMPNWVDSSSLNTAGRLVRFKRQISLSTRPTRALLHFSADTRYKLVVNGERVAVGPTRGSPWIWYYDTLDIAPYLREGNNTVQFDVIRYFAAVRGAMPFQRTAFPGLTVIGRVEAGNEVVEINTASSKWEAQIDESIQFPMGLVDDPFLHINERIYPIIQSPPVTPVVYGIKTLNGELAPWRLRPRPIPMHVETKVAVHTVRACQSAVPAEEWTASLRDRKAIVLPENSSHTIELQADVHSTAFLRWTFTAEKPSSVRLKLTYSEGYELDPRAYPFFRTKADRLDAANGHLIGPFDDVHLEVSDSKPLIYEPFWFRTFRILRLEITVGSEPVALTGFEATQVNYPLAIKASWDNLGDPDSSAIWDVSIRTLRNCMFDGYSDCPFYEQLQYSGDSRSVGLFHYLLSGDDRLMRQAITNYAASITFEGLTQSRFPSHVPQVIAGFSLYWILQVCDHHIYFGDTGFTRSFLPCVDGVLEFFNAHIDQLGLVSGFPEDVWQYVDWVTTWGATDEHPDKGVPTSGRKSNRHTYFSLLYAFVLQKAAQLVRDVGRPGYEEEYESRAVSLQEAVRRHCYDGRFFTDSTVHVAGEDAYSQHCQVFAIISGTATPEERARLLKESFSDPRFSKCSYMMRFYALRAFSIAGDEVYERFWDQAFQPYRKMLSQNLSTWEEDDVRQRSDCHAWGSVPIYEYCVELAGIQPISAGCKKVLFKPRLGLSDALSATVALGGDNTASISWTTRDIGEKDIYLKFTKEVEVASQLPGRVKVHHGVTDSLHLVF</sequence>
<evidence type="ECO:0000313" key="2">
    <source>
        <dbReference type="EMBL" id="BCS19487.1"/>
    </source>
</evidence>
<dbReference type="GO" id="GO:0003824">
    <property type="term" value="F:catalytic activity"/>
    <property type="evidence" value="ECO:0007669"/>
    <property type="project" value="UniProtKB-ARBA"/>
</dbReference>
<dbReference type="Gene3D" id="2.60.120.260">
    <property type="entry name" value="Galactose-binding domain-like"/>
    <property type="match status" value="1"/>
</dbReference>
<reference evidence="2" key="2">
    <citation type="submission" date="2021-02" db="EMBL/GenBank/DDBJ databases">
        <title>Aspergillus puulaauensis MK2 genome sequence.</title>
        <authorList>
            <person name="Futagami T."/>
            <person name="Mori K."/>
            <person name="Kadooka C."/>
            <person name="Tanaka T."/>
        </authorList>
    </citation>
    <scope>NUCLEOTIDE SEQUENCE</scope>
    <source>
        <strain evidence="2">MK2</strain>
    </source>
</reference>
<dbReference type="GeneID" id="64969492"/>
<feature type="domain" description="Alpha-L-rhamnosidase six-hairpin glycosidase" evidence="1">
    <location>
        <begin position="378"/>
        <end position="595"/>
    </location>
</feature>
<accession>A0A7R7XDL8</accession>
<dbReference type="Proteomes" id="UP000654913">
    <property type="component" value="Chromosome 1"/>
</dbReference>
<organism evidence="2 3">
    <name type="scientific">Aspergillus puulaauensis</name>
    <dbReference type="NCBI Taxonomy" id="1220207"/>
    <lineage>
        <taxon>Eukaryota</taxon>
        <taxon>Fungi</taxon>
        <taxon>Dikarya</taxon>
        <taxon>Ascomycota</taxon>
        <taxon>Pezizomycotina</taxon>
        <taxon>Eurotiomycetes</taxon>
        <taxon>Eurotiomycetidae</taxon>
        <taxon>Eurotiales</taxon>
        <taxon>Aspergillaceae</taxon>
        <taxon>Aspergillus</taxon>
    </lineage>
</organism>
<protein>
    <recommendedName>
        <fullName evidence="1">Alpha-L-rhamnosidase six-hairpin glycosidase domain-containing protein</fullName>
    </recommendedName>
</protein>
<dbReference type="GO" id="GO:0005975">
    <property type="term" value="P:carbohydrate metabolic process"/>
    <property type="evidence" value="ECO:0007669"/>
    <property type="project" value="InterPro"/>
</dbReference>
<dbReference type="RefSeq" id="XP_041551681.1">
    <property type="nucleotide sequence ID" value="XM_041698503.1"/>
</dbReference>
<dbReference type="InterPro" id="IPR008928">
    <property type="entry name" value="6-hairpin_glycosidase_sf"/>
</dbReference>
<dbReference type="InterPro" id="IPR012341">
    <property type="entry name" value="6hp_glycosidase-like_sf"/>
</dbReference>
<evidence type="ECO:0000259" key="1">
    <source>
        <dbReference type="Pfam" id="PF17389"/>
    </source>
</evidence>
<dbReference type="OrthoDB" id="6503935at2759"/>